<evidence type="ECO:0000313" key="2">
    <source>
        <dbReference type="Proteomes" id="UP001058974"/>
    </source>
</evidence>
<keyword evidence="2" id="KW-1185">Reference proteome</keyword>
<protein>
    <recommendedName>
        <fullName evidence="3">Retrotransposon gag domain-containing protein</fullName>
    </recommendedName>
</protein>
<dbReference type="AlphaFoldDB" id="A0A9D4Y1M6"/>
<accession>A0A9D4Y1M6</accession>
<name>A0A9D4Y1M6_PEA</name>
<comment type="caution">
    <text evidence="1">The sequence shown here is derived from an EMBL/GenBank/DDBJ whole genome shotgun (WGS) entry which is preliminary data.</text>
</comment>
<evidence type="ECO:0000313" key="1">
    <source>
        <dbReference type="EMBL" id="KAI5428940.1"/>
    </source>
</evidence>
<gene>
    <name evidence="1" type="ORF">KIW84_033795</name>
</gene>
<sequence length="198" mass="23020">MGVKEFLDWPIDIDRLFDIMGSPGNKKVKMVVIRMTRKDNLIEYIDEFMDFSECNEMGESESQKVARYISGLKGSLQEKMDLHTGKAPVQRHNNPYAKSTRDMCYHCNGIIYRSNVCPRRRVVTVAEEREEEKERERHAIENDEYAGVEFEEEEYDERGKNSSFLVMTQSEKELDGAVKETGFFCPMMIKGMMGDVNE</sequence>
<dbReference type="EMBL" id="JAMSHJ010000003">
    <property type="protein sequence ID" value="KAI5428940.1"/>
    <property type="molecule type" value="Genomic_DNA"/>
</dbReference>
<dbReference type="Proteomes" id="UP001058974">
    <property type="component" value="Chromosome 3"/>
</dbReference>
<evidence type="ECO:0008006" key="3">
    <source>
        <dbReference type="Google" id="ProtNLM"/>
    </source>
</evidence>
<organism evidence="1 2">
    <name type="scientific">Pisum sativum</name>
    <name type="common">Garden pea</name>
    <name type="synonym">Lathyrus oleraceus</name>
    <dbReference type="NCBI Taxonomy" id="3888"/>
    <lineage>
        <taxon>Eukaryota</taxon>
        <taxon>Viridiplantae</taxon>
        <taxon>Streptophyta</taxon>
        <taxon>Embryophyta</taxon>
        <taxon>Tracheophyta</taxon>
        <taxon>Spermatophyta</taxon>
        <taxon>Magnoliopsida</taxon>
        <taxon>eudicotyledons</taxon>
        <taxon>Gunneridae</taxon>
        <taxon>Pentapetalae</taxon>
        <taxon>rosids</taxon>
        <taxon>fabids</taxon>
        <taxon>Fabales</taxon>
        <taxon>Fabaceae</taxon>
        <taxon>Papilionoideae</taxon>
        <taxon>50 kb inversion clade</taxon>
        <taxon>NPAAA clade</taxon>
        <taxon>Hologalegina</taxon>
        <taxon>IRL clade</taxon>
        <taxon>Fabeae</taxon>
        <taxon>Lathyrus</taxon>
    </lineage>
</organism>
<proteinExistence type="predicted"/>
<reference evidence="1 2" key="1">
    <citation type="journal article" date="2022" name="Nat. Genet.">
        <title>Improved pea reference genome and pan-genome highlight genomic features and evolutionary characteristics.</title>
        <authorList>
            <person name="Yang T."/>
            <person name="Liu R."/>
            <person name="Luo Y."/>
            <person name="Hu S."/>
            <person name="Wang D."/>
            <person name="Wang C."/>
            <person name="Pandey M.K."/>
            <person name="Ge S."/>
            <person name="Xu Q."/>
            <person name="Li N."/>
            <person name="Li G."/>
            <person name="Huang Y."/>
            <person name="Saxena R.K."/>
            <person name="Ji Y."/>
            <person name="Li M."/>
            <person name="Yan X."/>
            <person name="He Y."/>
            <person name="Liu Y."/>
            <person name="Wang X."/>
            <person name="Xiang C."/>
            <person name="Varshney R.K."/>
            <person name="Ding H."/>
            <person name="Gao S."/>
            <person name="Zong X."/>
        </authorList>
    </citation>
    <scope>NUCLEOTIDE SEQUENCE [LARGE SCALE GENOMIC DNA]</scope>
    <source>
        <strain evidence="1 2">cv. Zhongwan 6</strain>
    </source>
</reference>
<dbReference type="Gramene" id="Psat03G0379500-T1">
    <property type="protein sequence ID" value="KAI5428940.1"/>
    <property type="gene ID" value="KIW84_033795"/>
</dbReference>